<feature type="chain" id="PRO_5040417006" description="DUF19 domain-containing protein" evidence="1">
    <location>
        <begin position="16"/>
        <end position="163"/>
    </location>
</feature>
<evidence type="ECO:0000313" key="2">
    <source>
        <dbReference type="EMBL" id="CAI5452732.1"/>
    </source>
</evidence>
<dbReference type="AlphaFoldDB" id="A0A9P1IWY9"/>
<name>A0A9P1IWY9_9PELO</name>
<keyword evidence="1" id="KW-0732">Signal</keyword>
<dbReference type="Proteomes" id="UP001152747">
    <property type="component" value="Unassembled WGS sequence"/>
</dbReference>
<keyword evidence="3" id="KW-1185">Reference proteome</keyword>
<organism evidence="2 3">
    <name type="scientific">Caenorhabditis angaria</name>
    <dbReference type="NCBI Taxonomy" id="860376"/>
    <lineage>
        <taxon>Eukaryota</taxon>
        <taxon>Metazoa</taxon>
        <taxon>Ecdysozoa</taxon>
        <taxon>Nematoda</taxon>
        <taxon>Chromadorea</taxon>
        <taxon>Rhabditida</taxon>
        <taxon>Rhabditina</taxon>
        <taxon>Rhabditomorpha</taxon>
        <taxon>Rhabditoidea</taxon>
        <taxon>Rhabditidae</taxon>
        <taxon>Peloderinae</taxon>
        <taxon>Caenorhabditis</taxon>
    </lineage>
</organism>
<protein>
    <recommendedName>
        <fullName evidence="4">DUF19 domain-containing protein</fullName>
    </recommendedName>
</protein>
<dbReference type="EMBL" id="CANHGI010000005">
    <property type="protein sequence ID" value="CAI5452732.1"/>
    <property type="molecule type" value="Genomic_DNA"/>
</dbReference>
<sequence length="163" mass="19069">MYSLIFGFLFILAVASRPTEKETNAICHPAMKDLSYFHNSIIDGATNKTAWYIETIKLCDSLTECFKRGFNFSIRDWHYAVAESNCITFKFRKSEDFEPCYNVFEQHKTVKSLFPYVNRSINDCNLLELQAGAEESSVYTLCGNNYIQPYRKFYKKYRRAFGC</sequence>
<gene>
    <name evidence="2" type="ORF">CAMP_LOCUS15369</name>
</gene>
<comment type="caution">
    <text evidence="2">The sequence shown here is derived from an EMBL/GenBank/DDBJ whole genome shotgun (WGS) entry which is preliminary data.</text>
</comment>
<evidence type="ECO:0008006" key="4">
    <source>
        <dbReference type="Google" id="ProtNLM"/>
    </source>
</evidence>
<proteinExistence type="predicted"/>
<feature type="signal peptide" evidence="1">
    <location>
        <begin position="1"/>
        <end position="15"/>
    </location>
</feature>
<reference evidence="2" key="1">
    <citation type="submission" date="2022-11" db="EMBL/GenBank/DDBJ databases">
        <authorList>
            <person name="Kikuchi T."/>
        </authorList>
    </citation>
    <scope>NUCLEOTIDE SEQUENCE</scope>
    <source>
        <strain evidence="2">PS1010</strain>
    </source>
</reference>
<evidence type="ECO:0000256" key="1">
    <source>
        <dbReference type="SAM" id="SignalP"/>
    </source>
</evidence>
<evidence type="ECO:0000313" key="3">
    <source>
        <dbReference type="Proteomes" id="UP001152747"/>
    </source>
</evidence>
<accession>A0A9P1IWY9</accession>